<evidence type="ECO:0000259" key="2">
    <source>
        <dbReference type="Pfam" id="PF14478"/>
    </source>
</evidence>
<comment type="caution">
    <text evidence="3">The sequence shown here is derived from an EMBL/GenBank/DDBJ whole genome shotgun (WGS) entry which is preliminary data.</text>
</comment>
<dbReference type="RefSeq" id="WP_046324080.1">
    <property type="nucleotide sequence ID" value="NZ_JBHTMT010000009.1"/>
</dbReference>
<reference evidence="3 4" key="1">
    <citation type="submission" date="2015-01" db="EMBL/GenBank/DDBJ databases">
        <title>Comparative genomics of the lactic acid bacteria isolated from the honey bee gut.</title>
        <authorList>
            <person name="Ellegaard K.M."/>
            <person name="Tamarit D."/>
            <person name="Javelind E."/>
            <person name="Olofsson T."/>
            <person name="Andersson S.G."/>
            <person name="Vasquez A."/>
        </authorList>
    </citation>
    <scope>NUCLEOTIDE SEQUENCE [LARGE SCALE GENOMIC DNA]</scope>
    <source>
        <strain evidence="3 4">Hma8</strain>
    </source>
</reference>
<organism evidence="3 4">
    <name type="scientific">Lactobacillus melliventris</name>
    <dbReference type="NCBI Taxonomy" id="1218507"/>
    <lineage>
        <taxon>Bacteria</taxon>
        <taxon>Bacillati</taxon>
        <taxon>Bacillota</taxon>
        <taxon>Bacilli</taxon>
        <taxon>Lactobacillales</taxon>
        <taxon>Lactobacillaceae</taxon>
        <taxon>Lactobacillus</taxon>
    </lineage>
</organism>
<name>A0A0F4LIC4_9LACO</name>
<dbReference type="Pfam" id="PF14478">
    <property type="entry name" value="DUF4430"/>
    <property type="match status" value="1"/>
</dbReference>
<dbReference type="PATRIC" id="fig|1218507.3.peg.267"/>
<gene>
    <name evidence="3" type="ORF">JF74_01110</name>
</gene>
<keyword evidence="1" id="KW-0732">Signal</keyword>
<dbReference type="Proteomes" id="UP000033531">
    <property type="component" value="Unassembled WGS sequence"/>
</dbReference>
<dbReference type="InterPro" id="IPR027954">
    <property type="entry name" value="Transcobalamin-like_C"/>
</dbReference>
<evidence type="ECO:0000256" key="1">
    <source>
        <dbReference type="SAM" id="SignalP"/>
    </source>
</evidence>
<dbReference type="OrthoDB" id="2870483at2"/>
<feature type="signal peptide" evidence="1">
    <location>
        <begin position="1"/>
        <end position="21"/>
    </location>
</feature>
<dbReference type="Gene3D" id="2.170.130.30">
    <property type="match status" value="1"/>
</dbReference>
<dbReference type="STRING" id="1218507.JF74_01110"/>
<proteinExistence type="predicted"/>
<protein>
    <recommendedName>
        <fullName evidence="2">Transcobalamin-like C-terminal domain-containing protein</fullName>
    </recommendedName>
</protein>
<feature type="domain" description="Transcobalamin-like C-terminal" evidence="2">
    <location>
        <begin position="62"/>
        <end position="126"/>
    </location>
</feature>
<evidence type="ECO:0000313" key="4">
    <source>
        <dbReference type="Proteomes" id="UP000033531"/>
    </source>
</evidence>
<dbReference type="EMBL" id="JXLI01000003">
    <property type="protein sequence ID" value="KJY58607.1"/>
    <property type="molecule type" value="Genomic_DNA"/>
</dbReference>
<accession>A0A0F4LIC4</accession>
<sequence>MKRSKLSVLTGIATIFTFTFAGYETTQNVQQVDASSKIKVTYTLKVHNKTYKKKTIKLPKHSTVMRGLKKCWKIKSDHGLITSIAGKSQNPSKKIYWTYKINGKFAQKGAAIQKLANKDKVKFTLAKVNF</sequence>
<feature type="chain" id="PRO_5038836145" description="Transcobalamin-like C-terminal domain-containing protein" evidence="1">
    <location>
        <begin position="22"/>
        <end position="130"/>
    </location>
</feature>
<dbReference type="HOGENOM" id="CLU_111954_2_0_9"/>
<evidence type="ECO:0000313" key="3">
    <source>
        <dbReference type="EMBL" id="KJY58607.1"/>
    </source>
</evidence>
<dbReference type="AlphaFoldDB" id="A0A0F4LIC4"/>